<accession>A0A2I0WUS2</accession>
<dbReference type="EMBL" id="KZ502442">
    <property type="protein sequence ID" value="PKU79391.1"/>
    <property type="molecule type" value="Genomic_DNA"/>
</dbReference>
<evidence type="ECO:0000259" key="1">
    <source>
        <dbReference type="PROSITE" id="PS50878"/>
    </source>
</evidence>
<feature type="domain" description="Reverse transcriptase" evidence="1">
    <location>
        <begin position="1"/>
        <end position="73"/>
    </location>
</feature>
<reference evidence="2 3" key="1">
    <citation type="journal article" date="2016" name="Sci. Rep.">
        <title>The Dendrobium catenatum Lindl. genome sequence provides insights into polysaccharide synthase, floral development and adaptive evolution.</title>
        <authorList>
            <person name="Zhang G.Q."/>
            <person name="Xu Q."/>
            <person name="Bian C."/>
            <person name="Tsai W.C."/>
            <person name="Yeh C.M."/>
            <person name="Liu K.W."/>
            <person name="Yoshida K."/>
            <person name="Zhang L.S."/>
            <person name="Chang S.B."/>
            <person name="Chen F."/>
            <person name="Shi Y."/>
            <person name="Su Y.Y."/>
            <person name="Zhang Y.Q."/>
            <person name="Chen L.J."/>
            <person name="Yin Y."/>
            <person name="Lin M."/>
            <person name="Huang H."/>
            <person name="Deng H."/>
            <person name="Wang Z.W."/>
            <person name="Zhu S.L."/>
            <person name="Zhao X."/>
            <person name="Deng C."/>
            <person name="Niu S.C."/>
            <person name="Huang J."/>
            <person name="Wang M."/>
            <person name="Liu G.H."/>
            <person name="Yang H.J."/>
            <person name="Xiao X.J."/>
            <person name="Hsiao Y.Y."/>
            <person name="Wu W.L."/>
            <person name="Chen Y.Y."/>
            <person name="Mitsuda N."/>
            <person name="Ohme-Takagi M."/>
            <person name="Luo Y.B."/>
            <person name="Van de Peer Y."/>
            <person name="Liu Z.J."/>
        </authorList>
    </citation>
    <scope>NUCLEOTIDE SEQUENCE [LARGE SCALE GENOMIC DNA]</scope>
    <source>
        <tissue evidence="2">The whole plant</tissue>
    </source>
</reference>
<dbReference type="PANTHER" id="PTHR33116">
    <property type="entry name" value="REVERSE TRANSCRIPTASE ZINC-BINDING DOMAIN-CONTAINING PROTEIN-RELATED-RELATED"/>
    <property type="match status" value="1"/>
</dbReference>
<gene>
    <name evidence="2" type="ORF">MA16_Dca000736</name>
</gene>
<dbReference type="STRING" id="906689.A0A2I0WUS2"/>
<reference evidence="2 3" key="2">
    <citation type="journal article" date="2017" name="Nature">
        <title>The Apostasia genome and the evolution of orchids.</title>
        <authorList>
            <person name="Zhang G.Q."/>
            <person name="Liu K.W."/>
            <person name="Li Z."/>
            <person name="Lohaus R."/>
            <person name="Hsiao Y.Y."/>
            <person name="Niu S.C."/>
            <person name="Wang J.Y."/>
            <person name="Lin Y.C."/>
            <person name="Xu Q."/>
            <person name="Chen L.J."/>
            <person name="Yoshida K."/>
            <person name="Fujiwara S."/>
            <person name="Wang Z.W."/>
            <person name="Zhang Y.Q."/>
            <person name="Mitsuda N."/>
            <person name="Wang M."/>
            <person name="Liu G.H."/>
            <person name="Pecoraro L."/>
            <person name="Huang H.X."/>
            <person name="Xiao X.J."/>
            <person name="Lin M."/>
            <person name="Wu X.Y."/>
            <person name="Wu W.L."/>
            <person name="Chen Y.Y."/>
            <person name="Chang S.B."/>
            <person name="Sakamoto S."/>
            <person name="Ohme-Takagi M."/>
            <person name="Yagi M."/>
            <person name="Zeng S.J."/>
            <person name="Shen C.Y."/>
            <person name="Yeh C.M."/>
            <person name="Luo Y.B."/>
            <person name="Tsai W.C."/>
            <person name="Van de Peer Y."/>
            <person name="Liu Z.J."/>
        </authorList>
    </citation>
    <scope>NUCLEOTIDE SEQUENCE [LARGE SCALE GENOMIC DNA]</scope>
    <source>
        <tissue evidence="2">The whole plant</tissue>
    </source>
</reference>
<proteinExistence type="predicted"/>
<evidence type="ECO:0000313" key="2">
    <source>
        <dbReference type="EMBL" id="PKU79391.1"/>
    </source>
</evidence>
<name>A0A2I0WUS2_9ASPA</name>
<dbReference type="PROSITE" id="PS50878">
    <property type="entry name" value="RT_POL"/>
    <property type="match status" value="1"/>
</dbReference>
<organism evidence="2 3">
    <name type="scientific">Dendrobium catenatum</name>
    <dbReference type="NCBI Taxonomy" id="906689"/>
    <lineage>
        <taxon>Eukaryota</taxon>
        <taxon>Viridiplantae</taxon>
        <taxon>Streptophyta</taxon>
        <taxon>Embryophyta</taxon>
        <taxon>Tracheophyta</taxon>
        <taxon>Spermatophyta</taxon>
        <taxon>Magnoliopsida</taxon>
        <taxon>Liliopsida</taxon>
        <taxon>Asparagales</taxon>
        <taxon>Orchidaceae</taxon>
        <taxon>Epidendroideae</taxon>
        <taxon>Malaxideae</taxon>
        <taxon>Dendrobiinae</taxon>
        <taxon>Dendrobium</taxon>
    </lineage>
</organism>
<sequence length="209" mass="23357">MYADDLLLFARADTPNCGIICKVLDKFSKVSGLEVNYGKSSIILPANCTNSDNIRDILNIPIASRITYLGIPLSPYNPKISDFSNLNEKINHKLAGWKAKALSFAGRLQFLKFAISNTIAYWIRGSIIPKTFLKQIDKLCSKFFYFGDMTARKLHLISLRNTCKPKIFGGMGIPSLFSVHFSYACALIGRIYNVNSPLSSLLLHHYVSP</sequence>
<keyword evidence="3" id="KW-1185">Reference proteome</keyword>
<dbReference type="AlphaFoldDB" id="A0A2I0WUS2"/>
<dbReference type="PANTHER" id="PTHR33116:SF78">
    <property type="entry name" value="OS12G0587133 PROTEIN"/>
    <property type="match status" value="1"/>
</dbReference>
<dbReference type="Proteomes" id="UP000233837">
    <property type="component" value="Unassembled WGS sequence"/>
</dbReference>
<protein>
    <submittedName>
        <fullName evidence="2">Ribonuclease H protein</fullName>
    </submittedName>
</protein>
<evidence type="ECO:0000313" key="3">
    <source>
        <dbReference type="Proteomes" id="UP000233837"/>
    </source>
</evidence>
<dbReference type="InterPro" id="IPR000477">
    <property type="entry name" value="RT_dom"/>
</dbReference>